<proteinExistence type="predicted"/>
<protein>
    <submittedName>
        <fullName evidence="1">Uncharacterized protein</fullName>
    </submittedName>
</protein>
<evidence type="ECO:0000313" key="2">
    <source>
        <dbReference type="Proteomes" id="UP000471465"/>
    </source>
</evidence>
<keyword evidence="2" id="KW-1185">Reference proteome</keyword>
<dbReference type="AlphaFoldDB" id="A0A6N7C2F6"/>
<reference evidence="1 2" key="1">
    <citation type="submission" date="2019-09" db="EMBL/GenBank/DDBJ databases">
        <title>Draft genome sequence of Psychrobacter nivimaris LAMA 639, in search for biotechnological relevant genes.</title>
        <authorList>
            <person name="Lima A.O.S."/>
            <person name="Staloch B.E.K."/>
            <person name="Freitas R.C."/>
            <person name="Niero H."/>
            <person name="Silva M.A.C."/>
        </authorList>
    </citation>
    <scope>NUCLEOTIDE SEQUENCE [LARGE SCALE GENOMIC DNA]</scope>
    <source>
        <strain evidence="1 2">LAMA 639</strain>
    </source>
</reference>
<dbReference type="RefSeq" id="WP_160021758.1">
    <property type="nucleotide sequence ID" value="NZ_VZIZ01000014.1"/>
</dbReference>
<organism evidence="1 2">
    <name type="scientific">Psychrobacter nivimaris</name>
    <dbReference type="NCBI Taxonomy" id="281738"/>
    <lineage>
        <taxon>Bacteria</taxon>
        <taxon>Pseudomonadati</taxon>
        <taxon>Pseudomonadota</taxon>
        <taxon>Gammaproteobacteria</taxon>
        <taxon>Moraxellales</taxon>
        <taxon>Moraxellaceae</taxon>
        <taxon>Psychrobacter</taxon>
    </lineage>
</organism>
<evidence type="ECO:0000313" key="1">
    <source>
        <dbReference type="EMBL" id="KAF0568987.1"/>
    </source>
</evidence>
<comment type="caution">
    <text evidence="1">The sequence shown here is derived from an EMBL/GenBank/DDBJ whole genome shotgun (WGS) entry which is preliminary data.</text>
</comment>
<dbReference type="Proteomes" id="UP000471465">
    <property type="component" value="Unassembled WGS sequence"/>
</dbReference>
<accession>A0A6N7C2F6</accession>
<sequence length="560" mass="63812">MADYNSEEYEYNLKIRLEILKKKINDGKIKIAPHLIDDFKSSIENIQYSEDGGVILDTVDGRIRSMALAVSHLDERNKLKNKYSLSDIQNHYFQIIESAFKGIFNKMLEENINAHQVASLYSSNSKLIKNVAPQINTFINNLYEFWKNVGDIGCWHLEDSIDNLNGIYGGDLFPSYSENIASKCGIYTDTLALPDPFVRSKYVLENSDDATRVYYFIKHGLNVLKYKDLACIDLAYPIVVILPDMQILEEDDGRNIFRILGRNDAIIHAQNMFETNFSSEEDLIDFLSDFKTIEDLEDKIINKDRILFDTEWNGTFRDNFNRYKKTIPENILIGTTPGNILHSQIVSRMAISNELLLKSKQLSGVPIIEAPTSWKYFNWKLEYDSLRAENHYSVEGLHILKGLDDLSHTDMPWIGDIPPESLIELRKQGALHEIRDMLGDSVQNLIETNPENFNATRDQLHKNIDNSLSVHRKKLEELRQKKWKFAGHDIGSWIVMGGIEVAAALTGTPSWGLGLFAANQVLDAPKLKEIPSIYKEISAESAAIKKSPVGLLFKASNKNL</sequence>
<dbReference type="EMBL" id="VZIZ01000014">
    <property type="protein sequence ID" value="KAF0568987.1"/>
    <property type="molecule type" value="Genomic_DNA"/>
</dbReference>
<name>A0A6N7C2F6_9GAMM</name>
<gene>
    <name evidence="1" type="ORF">FQV37_491</name>
</gene>